<protein>
    <submittedName>
        <fullName evidence="5">ATP-binding cassette domain-containing protein</fullName>
    </submittedName>
</protein>
<dbReference type="RefSeq" id="WP_026071816.1">
    <property type="nucleotide sequence ID" value="NZ_CP046996.1"/>
</dbReference>
<evidence type="ECO:0000256" key="1">
    <source>
        <dbReference type="ARBA" id="ARBA00022448"/>
    </source>
</evidence>
<dbReference type="InterPro" id="IPR050093">
    <property type="entry name" value="ABC_SmlMolc_Importer"/>
</dbReference>
<dbReference type="SMART" id="SM00382">
    <property type="entry name" value="AAA"/>
    <property type="match status" value="1"/>
</dbReference>
<dbReference type="EMBL" id="CP046996">
    <property type="protein sequence ID" value="QHA01607.1"/>
    <property type="molecule type" value="Genomic_DNA"/>
</dbReference>
<dbReference type="GO" id="GO:0005524">
    <property type="term" value="F:ATP binding"/>
    <property type="evidence" value="ECO:0007669"/>
    <property type="project" value="UniProtKB-KW"/>
</dbReference>
<dbReference type="PANTHER" id="PTHR42781:SF4">
    <property type="entry name" value="SPERMIDINE_PUTRESCINE IMPORT ATP-BINDING PROTEIN POTA"/>
    <property type="match status" value="1"/>
</dbReference>
<dbReference type="Pfam" id="PF00005">
    <property type="entry name" value="ABC_tran"/>
    <property type="match status" value="1"/>
</dbReference>
<gene>
    <name evidence="5" type="ORF">GQ588_13635</name>
</gene>
<keyword evidence="1" id="KW-0813">Transport</keyword>
<evidence type="ECO:0000259" key="4">
    <source>
        <dbReference type="PROSITE" id="PS50893"/>
    </source>
</evidence>
<evidence type="ECO:0000313" key="5">
    <source>
        <dbReference type="EMBL" id="QHA01607.1"/>
    </source>
</evidence>
<keyword evidence="3 5" id="KW-0067">ATP-binding</keyword>
<accession>A0A857DKX5</accession>
<evidence type="ECO:0000256" key="2">
    <source>
        <dbReference type="ARBA" id="ARBA00022741"/>
    </source>
</evidence>
<name>A0A857DKX5_9FIRM</name>
<dbReference type="InterPro" id="IPR003439">
    <property type="entry name" value="ABC_transporter-like_ATP-bd"/>
</dbReference>
<dbReference type="Gene3D" id="3.40.50.300">
    <property type="entry name" value="P-loop containing nucleotide triphosphate hydrolases"/>
    <property type="match status" value="1"/>
</dbReference>
<feature type="domain" description="ABC transporter" evidence="4">
    <location>
        <begin position="4"/>
        <end position="223"/>
    </location>
</feature>
<dbReference type="PROSITE" id="PS00211">
    <property type="entry name" value="ABC_TRANSPORTER_1"/>
    <property type="match status" value="1"/>
</dbReference>
<dbReference type="PROSITE" id="PS50893">
    <property type="entry name" value="ABC_TRANSPORTER_2"/>
    <property type="match status" value="1"/>
</dbReference>
<dbReference type="InterPro" id="IPR003593">
    <property type="entry name" value="AAA+_ATPase"/>
</dbReference>
<dbReference type="Proteomes" id="UP000430508">
    <property type="component" value="Chromosome"/>
</dbReference>
<organism evidence="5 6">
    <name type="scientific">Dehalobacter restrictus</name>
    <dbReference type="NCBI Taxonomy" id="55583"/>
    <lineage>
        <taxon>Bacteria</taxon>
        <taxon>Bacillati</taxon>
        <taxon>Bacillota</taxon>
        <taxon>Clostridia</taxon>
        <taxon>Eubacteriales</taxon>
        <taxon>Desulfitobacteriaceae</taxon>
        <taxon>Dehalobacter</taxon>
    </lineage>
</organism>
<dbReference type="PANTHER" id="PTHR42781">
    <property type="entry name" value="SPERMIDINE/PUTRESCINE IMPORT ATP-BINDING PROTEIN POTA"/>
    <property type="match status" value="1"/>
</dbReference>
<keyword evidence="2" id="KW-0547">Nucleotide-binding</keyword>
<evidence type="ECO:0000313" key="6">
    <source>
        <dbReference type="Proteomes" id="UP000430508"/>
    </source>
</evidence>
<dbReference type="GO" id="GO:0016887">
    <property type="term" value="F:ATP hydrolysis activity"/>
    <property type="evidence" value="ECO:0007669"/>
    <property type="project" value="InterPro"/>
</dbReference>
<dbReference type="SUPFAM" id="SSF52540">
    <property type="entry name" value="P-loop containing nucleoside triphosphate hydrolases"/>
    <property type="match status" value="1"/>
</dbReference>
<evidence type="ECO:0000256" key="3">
    <source>
        <dbReference type="ARBA" id="ARBA00022840"/>
    </source>
</evidence>
<dbReference type="InterPro" id="IPR027417">
    <property type="entry name" value="P-loop_NTPase"/>
</dbReference>
<reference evidence="5 6" key="1">
    <citation type="submission" date="2019-12" db="EMBL/GenBank/DDBJ databases">
        <title>Sequence classification of anaerobic respiratory reductive dehalogenases: First we see many, then we see few.</title>
        <authorList>
            <person name="Molenda O."/>
            <person name="Puentes Jacome L.A."/>
            <person name="Cao X."/>
            <person name="Nesbo C.L."/>
            <person name="Tang S."/>
            <person name="Morson N."/>
            <person name="Patron J."/>
            <person name="Lomheim L."/>
            <person name="Wishart D.S."/>
            <person name="Edwards E.A."/>
        </authorList>
    </citation>
    <scope>NUCLEOTIDE SEQUENCE [LARGE SCALE GENOMIC DNA]</scope>
    <source>
        <strain evidence="5 6">12DCA</strain>
    </source>
</reference>
<dbReference type="AlphaFoldDB" id="A0A857DKX5"/>
<proteinExistence type="predicted"/>
<dbReference type="InterPro" id="IPR017871">
    <property type="entry name" value="ABC_transporter-like_CS"/>
</dbReference>
<sequence length="223" mass="25348">MLKAKFNLTLRHFELEAELEAENEILVLVGPSGSGKTTILKCLAGLKAPSQGIIQINDRIVYFSENKINCPSKERRVGYVFQEYALFPHMSVRRNILYGVSKEKRHAKPRAAEEMMEMLGILHLQNRYPQHISGGEKQRVALARALMTEPEIMLLDEPLSALDQETRSGLQQELKKIQSQWKIPFVLVTHDLAEAELLGDQIIRIDRGQSISNRRQSFGDIKG</sequence>